<name>I7JXU1_9LACO</name>
<evidence type="ECO:0000313" key="1">
    <source>
        <dbReference type="EMBL" id="CCI84935.1"/>
    </source>
</evidence>
<reference evidence="1 2" key="1">
    <citation type="submission" date="2012-06" db="EMBL/GenBank/DDBJ databases">
        <title>Draft Genome Sequence of Lactobacillus pasteurii CRBIP 24.76T.</title>
        <authorList>
            <person name="Cousin S."/>
            <person name="Bouchier C."/>
            <person name="Loux V."/>
            <person name="Ma L."/>
            <person name="Creno S."/>
            <person name="Bizet C."/>
            <person name="Clermont D."/>
        </authorList>
    </citation>
    <scope>NUCLEOTIDE SEQUENCE [LARGE SCALE GENOMIC DNA]</scope>
    <source>
        <strain evidence="2">CRBIP 24.76T</strain>
    </source>
</reference>
<dbReference type="Proteomes" id="UP000009311">
    <property type="component" value="Unassembled WGS sequence"/>
</dbReference>
<keyword evidence="2" id="KW-1185">Reference proteome</keyword>
<proteinExistence type="predicted"/>
<protein>
    <submittedName>
        <fullName evidence="1">Uncharacterized protein</fullName>
    </submittedName>
</protein>
<accession>I7JXU1</accession>
<dbReference type="EMBL" id="CAKD01000013">
    <property type="protein sequence ID" value="CCI84935.1"/>
    <property type="molecule type" value="Genomic_DNA"/>
</dbReference>
<comment type="caution">
    <text evidence="1">The sequence shown here is derived from an EMBL/GenBank/DDBJ whole genome shotgun (WGS) entry which is preliminary data.</text>
</comment>
<dbReference type="PATRIC" id="fig|1423790.3.peg.1028"/>
<evidence type="ECO:0000313" key="2">
    <source>
        <dbReference type="Proteomes" id="UP000009311"/>
    </source>
</evidence>
<gene>
    <name evidence="1" type="ORF">BN53_02310</name>
</gene>
<dbReference type="AlphaFoldDB" id="I7JXU1"/>
<sequence>MSKKPSDLFSNTIGDKIAHPQQELNLASIQENIRQLTKDYPLSPGGEFGKAGKSSGVRVIEANDQFKTAQDFWLKLSKGGEELYLPNKKGKKVIFPDGSISTYRIITSTKNSPAIEIYVYHNNSKIKMKKIHFVRKD</sequence>
<organism evidence="1 2">
    <name type="scientific">Lactobacillus pasteurii DSM 23907 = CRBIP 24.76</name>
    <dbReference type="NCBI Taxonomy" id="1423790"/>
    <lineage>
        <taxon>Bacteria</taxon>
        <taxon>Bacillati</taxon>
        <taxon>Bacillota</taxon>
        <taxon>Bacilli</taxon>
        <taxon>Lactobacillales</taxon>
        <taxon>Lactobacillaceae</taxon>
        <taxon>Lactobacillus</taxon>
    </lineage>
</organism>
<dbReference type="RefSeq" id="WP_009559490.1">
    <property type="nucleotide sequence ID" value="NZ_AYZN01000002.1"/>
</dbReference>
<dbReference type="STRING" id="1423790.BN53_02310"/>
<dbReference type="eggNOG" id="ENOG5034CFY">
    <property type="taxonomic scope" value="Bacteria"/>
</dbReference>